<dbReference type="SUPFAM" id="SSF48452">
    <property type="entry name" value="TPR-like"/>
    <property type="match status" value="1"/>
</dbReference>
<dbReference type="AlphaFoldDB" id="A0A212JPR3"/>
<dbReference type="InterPro" id="IPR011990">
    <property type="entry name" value="TPR-like_helical_dom_sf"/>
</dbReference>
<evidence type="ECO:0000313" key="4">
    <source>
        <dbReference type="EMBL" id="SBW01391.1"/>
    </source>
</evidence>
<dbReference type="InterPro" id="IPR051012">
    <property type="entry name" value="CellSynth/LPSAsmb/PSIAsmb"/>
</dbReference>
<dbReference type="GO" id="GO:0016757">
    <property type="term" value="F:glycosyltransferase activity"/>
    <property type="evidence" value="ECO:0007669"/>
    <property type="project" value="InterPro"/>
</dbReference>
<sequence length="483" mass="51030">MSAWRPPADASPALREGVAALADGRLEDAAALLAAAPEAADDPEAAYRLGVARSQTGDLDGAIAAWKRTLRLDAAFVPALYDLGVALTASGDDAAAARAFARLLAVAPDHAEGRFNLGNLLFRLGATEDAVAAYAPLTAADPPMRGALVNLGRALRRLGRFAEADACYCRALLADPGDALAHWNRAHVLFLQGRWAEGFAAWEHRLRAGMGPPVVPPLPEWRGGPLPPVLMAIAEQGHGDAIQCLRYLPELLARGCRPVLAAHAALIGLVRALLPQVEVLDFADVVGGRADAWTPLFSLPYRLGLANPGSAAEPAASPAFAAGLAALRDGAPPRSRRIGVAWAGNPRHDNDRWRSMRWNDLAPLVAARPEFHWIGLQVGAAEPDAPPTPPLPDFAATARTIAGLDLVIAVDTAVAHLAATLGTPTWLMLAAEPDWRWGASGTATPWYTSVRLFRQRRLGDWGPVVREIAAALEGFSVPPKGGE</sequence>
<dbReference type="SMART" id="SM00028">
    <property type="entry name" value="TPR"/>
    <property type="match status" value="5"/>
</dbReference>
<reference evidence="4" key="1">
    <citation type="submission" date="2016-04" db="EMBL/GenBank/DDBJ databases">
        <authorList>
            <person name="Evans L.H."/>
            <person name="Alamgir A."/>
            <person name="Owens N."/>
            <person name="Weber N.D."/>
            <person name="Virtaneva K."/>
            <person name="Barbian K."/>
            <person name="Babar A."/>
            <person name="Rosenke K."/>
        </authorList>
    </citation>
    <scope>NUCLEOTIDE SEQUENCE</scope>
    <source>
        <strain evidence="4">86</strain>
    </source>
</reference>
<dbReference type="SUPFAM" id="SSF53756">
    <property type="entry name" value="UDP-Glycosyltransferase/glycogen phosphorylase"/>
    <property type="match status" value="1"/>
</dbReference>
<dbReference type="Gene3D" id="1.25.40.10">
    <property type="entry name" value="Tetratricopeptide repeat domain"/>
    <property type="match status" value="1"/>
</dbReference>
<dbReference type="InterPro" id="IPR019734">
    <property type="entry name" value="TPR_rpt"/>
</dbReference>
<organism evidence="4">
    <name type="scientific">uncultured Alphaproteobacteria bacterium</name>
    <dbReference type="NCBI Taxonomy" id="91750"/>
    <lineage>
        <taxon>Bacteria</taxon>
        <taxon>Pseudomonadati</taxon>
        <taxon>Pseudomonadota</taxon>
        <taxon>Alphaproteobacteria</taxon>
        <taxon>environmental samples</taxon>
    </lineage>
</organism>
<dbReference type="PROSITE" id="PS50005">
    <property type="entry name" value="TPR"/>
    <property type="match status" value="3"/>
</dbReference>
<evidence type="ECO:0000256" key="2">
    <source>
        <dbReference type="ARBA" id="ARBA00022803"/>
    </source>
</evidence>
<evidence type="ECO:0000256" key="1">
    <source>
        <dbReference type="ARBA" id="ARBA00022737"/>
    </source>
</evidence>
<dbReference type="Pfam" id="PF01075">
    <property type="entry name" value="Glyco_transf_9"/>
    <property type="match status" value="1"/>
</dbReference>
<dbReference type="PANTHER" id="PTHR45586">
    <property type="entry name" value="TPR REPEAT-CONTAINING PROTEIN PA4667"/>
    <property type="match status" value="1"/>
</dbReference>
<keyword evidence="1" id="KW-0677">Repeat</keyword>
<dbReference type="PANTHER" id="PTHR45586:SF1">
    <property type="entry name" value="LIPOPOLYSACCHARIDE ASSEMBLY PROTEIN B"/>
    <property type="match status" value="1"/>
</dbReference>
<dbReference type="Gene3D" id="3.40.50.2000">
    <property type="entry name" value="Glycogen Phosphorylase B"/>
    <property type="match status" value="1"/>
</dbReference>
<gene>
    <name evidence="4" type="ORF">KL86APRO_11422</name>
</gene>
<keyword evidence="2 3" id="KW-0802">TPR repeat</keyword>
<evidence type="ECO:0000256" key="3">
    <source>
        <dbReference type="PROSITE-ProRule" id="PRU00339"/>
    </source>
</evidence>
<proteinExistence type="predicted"/>
<dbReference type="InterPro" id="IPR002201">
    <property type="entry name" value="Glyco_trans_9"/>
</dbReference>
<dbReference type="Pfam" id="PF13432">
    <property type="entry name" value="TPR_16"/>
    <property type="match status" value="3"/>
</dbReference>
<dbReference type="EMBL" id="FLUO01000001">
    <property type="protein sequence ID" value="SBW01391.1"/>
    <property type="molecule type" value="Genomic_DNA"/>
</dbReference>
<accession>A0A212JPR3</accession>
<feature type="repeat" description="TPR" evidence="3">
    <location>
        <begin position="43"/>
        <end position="76"/>
    </location>
</feature>
<protein>
    <submittedName>
        <fullName evidence="4">Uncharacterized protein</fullName>
    </submittedName>
</protein>
<feature type="repeat" description="TPR" evidence="3">
    <location>
        <begin position="77"/>
        <end position="110"/>
    </location>
</feature>
<name>A0A212JPR3_9PROT</name>
<feature type="repeat" description="TPR" evidence="3">
    <location>
        <begin position="145"/>
        <end position="178"/>
    </location>
</feature>